<evidence type="ECO:0000313" key="4">
    <source>
        <dbReference type="Proteomes" id="UP000007954"/>
    </source>
</evidence>
<dbReference type="InterPro" id="IPR036839">
    <property type="entry name" value="MptD_sf"/>
</dbReference>
<dbReference type="UniPathway" id="UPA00077">
    <property type="reaction ID" value="UER00154"/>
</dbReference>
<dbReference type="EC" id="4.1.2.25" evidence="1"/>
<feature type="binding site" evidence="1">
    <location>
        <position position="15"/>
    </location>
    <ligand>
        <name>substrate</name>
    </ligand>
</feature>
<dbReference type="KEGG" id="hwc:Hqrw_1171"/>
<dbReference type="InterPro" id="IPR007181">
    <property type="entry name" value="MtpD_C"/>
</dbReference>
<dbReference type="AlphaFoldDB" id="G0LGB9"/>
<dbReference type="HAMAP" id="MF_02130">
    <property type="entry name" value="DHNA_arch"/>
    <property type="match status" value="1"/>
</dbReference>
<sequence>MQTTAATTAEEACFEAGIKFGTLYHQFAGTPVSPASASTLEDAIADAIENQPHCEAVSVTVRTDRLETALAEQSAEYTELTGKFLDVTMQIEYNRCRVQTQMTMHGDYPLMEIVAVESPTDDSS</sequence>
<dbReference type="InterPro" id="IPR027508">
    <property type="entry name" value="DHN_aldolase_MptD"/>
</dbReference>
<comment type="subunit">
    <text evidence="1">Homotetramer.</text>
</comment>
<dbReference type="HOGENOM" id="CLU_149105_1_0_2"/>
<keyword evidence="1" id="KW-0289">Folate biosynthesis</keyword>
<dbReference type="GeneID" id="12445793"/>
<evidence type="ECO:0000256" key="1">
    <source>
        <dbReference type="HAMAP-Rule" id="MF_02130"/>
    </source>
</evidence>
<protein>
    <recommendedName>
        <fullName evidence="1">Dihydroneopterin aldolase</fullName>
        <shortName evidence="1">DHNA</shortName>
        <ecNumber evidence="1">4.1.2.25</ecNumber>
    </recommendedName>
    <alternativeName>
        <fullName evidence="1">7,8-dihydroneopterin aldolase</fullName>
    </alternativeName>
</protein>
<comment type="function">
    <text evidence="1">Catalyzes the conversion of 7,8-dihydroneopterin (H2Neo) to 6-hydroxymethyl-7,8-dihydropterin (6-HMD).</text>
</comment>
<dbReference type="SUPFAM" id="SSF143560">
    <property type="entry name" value="MK0786-like"/>
    <property type="match status" value="1"/>
</dbReference>
<dbReference type="Gene3D" id="3.30.1300.20">
    <property type="entry name" value="7,8-dihydroneopterin aldolase (MptD)"/>
    <property type="match status" value="1"/>
</dbReference>
<dbReference type="GO" id="GO:0004150">
    <property type="term" value="F:dihydroneopterin aldolase activity"/>
    <property type="evidence" value="ECO:0007669"/>
    <property type="project" value="UniProtKB-UniRule"/>
</dbReference>
<evidence type="ECO:0000313" key="3">
    <source>
        <dbReference type="EMBL" id="CCC39139.1"/>
    </source>
</evidence>
<dbReference type="Proteomes" id="UP000007954">
    <property type="component" value="Chromosome"/>
</dbReference>
<comment type="similarity">
    <text evidence="1">Belongs to the archaeal dihydroneopterin aldolase family.</text>
</comment>
<comment type="catalytic activity">
    <reaction evidence="1">
        <text>7,8-dihydroneopterin = 6-hydroxymethyl-7,8-dihydropterin + glycolaldehyde</text>
        <dbReference type="Rhea" id="RHEA:10540"/>
        <dbReference type="ChEBI" id="CHEBI:17001"/>
        <dbReference type="ChEBI" id="CHEBI:17071"/>
        <dbReference type="ChEBI" id="CHEBI:44841"/>
        <dbReference type="EC" id="4.1.2.25"/>
    </reaction>
</comment>
<dbReference type="RefSeq" id="WP_014555066.1">
    <property type="nucleotide sequence ID" value="NC_017459.1"/>
</dbReference>
<evidence type="ECO:0000259" key="2">
    <source>
        <dbReference type="Pfam" id="PF04038"/>
    </source>
</evidence>
<dbReference type="EMBL" id="FR746099">
    <property type="protein sequence ID" value="CCC39139.1"/>
    <property type="molecule type" value="Genomic_DNA"/>
</dbReference>
<feature type="domain" description="Dihydroneopterin aldolase MtpD C-terminal" evidence="2">
    <location>
        <begin position="7"/>
        <end position="113"/>
    </location>
</feature>
<proteinExistence type="inferred from homology"/>
<gene>
    <name evidence="1 3" type="primary">mptD</name>
    <name evidence="3" type="ordered locus">Hqrw_1171</name>
</gene>
<accession>G0LGB9</accession>
<comment type="pathway">
    <text evidence="1">Cofactor biosynthesis; tetrahydrofolate biosynthesis; 2-amino-4-hydroxy-6-hydroxymethyl-7,8-dihydropteridine diphosphate from 7,8-dihydroneopterin triphosphate: step 3/4.</text>
</comment>
<dbReference type="GO" id="GO:0046654">
    <property type="term" value="P:tetrahydrofolate biosynthetic process"/>
    <property type="evidence" value="ECO:0007669"/>
    <property type="project" value="UniProtKB-UniRule"/>
</dbReference>
<name>G0LGB9_HALWC</name>
<feature type="binding site" evidence="1">
    <location>
        <position position="111"/>
    </location>
    <ligand>
        <name>substrate</name>
    </ligand>
</feature>
<organism evidence="3 4">
    <name type="scientific">Haloquadratum walsbyi (strain DSM 16854 / JCM 12705 / C23)</name>
    <dbReference type="NCBI Taxonomy" id="768065"/>
    <lineage>
        <taxon>Archaea</taxon>
        <taxon>Methanobacteriati</taxon>
        <taxon>Methanobacteriota</taxon>
        <taxon>Stenosarchaea group</taxon>
        <taxon>Halobacteria</taxon>
        <taxon>Halobacteriales</taxon>
        <taxon>Haloferacaceae</taxon>
        <taxon>Haloquadratum</taxon>
    </lineage>
</organism>
<dbReference type="OrthoDB" id="132689at2157"/>
<dbReference type="GO" id="GO:0046656">
    <property type="term" value="P:folic acid biosynthetic process"/>
    <property type="evidence" value="ECO:0007669"/>
    <property type="project" value="UniProtKB-KW"/>
</dbReference>
<keyword evidence="1 3" id="KW-0456">Lyase</keyword>
<dbReference type="Pfam" id="PF04038">
    <property type="entry name" value="DHNA"/>
    <property type="match status" value="1"/>
</dbReference>
<reference evidence="3 4" key="1">
    <citation type="journal article" date="2011" name="PLoS ONE">
        <title>Haloquadratum walsbyi: limited diversity in a global pond.</title>
        <authorList>
            <person name="Dyall-Smith M."/>
            <person name="Pfeiffer F."/>
            <person name="Klee K."/>
            <person name="Palm P."/>
            <person name="Gross K."/>
            <person name="Schuster S.C."/>
            <person name="Rampp M."/>
            <person name="Oesterhelt D."/>
        </authorList>
    </citation>
    <scope>NUCLEOTIDE SEQUENCE [LARGE SCALE GENOMIC DNA]</scope>
    <source>
        <strain evidence="4">DSM 16854 / JCM 12705 / C23</strain>
    </source>
</reference>